<dbReference type="InterPro" id="IPR015943">
    <property type="entry name" value="WD40/YVTN_repeat-like_dom_sf"/>
</dbReference>
<proteinExistence type="predicted"/>
<dbReference type="GO" id="GO:0000028">
    <property type="term" value="P:ribosomal small subunit assembly"/>
    <property type="evidence" value="ECO:0007669"/>
    <property type="project" value="TreeGrafter"/>
</dbReference>
<dbReference type="Proteomes" id="UP000292362">
    <property type="component" value="Unassembled WGS sequence"/>
</dbReference>
<dbReference type="GO" id="GO:0000462">
    <property type="term" value="P:maturation of SSU-rRNA from tricistronic rRNA transcript (SSU-rRNA, 5.8S rRNA, LSU-rRNA)"/>
    <property type="evidence" value="ECO:0007669"/>
    <property type="project" value="TreeGrafter"/>
</dbReference>
<protein>
    <recommendedName>
        <fullName evidence="3">U3 small nucleolar RNA-associated protein</fullName>
    </recommendedName>
</protein>
<dbReference type="PANTHER" id="PTHR19858:SF0">
    <property type="entry name" value="PERIODIC TRYPTOPHAN PROTEIN 2 HOMOLOG"/>
    <property type="match status" value="1"/>
</dbReference>
<gene>
    <name evidence="1" type="ORF">CWI37_0100p0020</name>
</gene>
<sequence>MNEYSHSFSIPCKSDSKGLYYNNNKMYFTSNNSIFILDTSTWEYSHLISLPKQLKNLVINKLIFTSTEDRIYMIGKRGNVIGTLKINSSIFNISPSSKYLAVGNNNVLEIWKIPSEYNFTLFQLERRIVGHYDRITSINYINSDCVLTTSLDCTVRIFDLKKGKSVIIRKFRDPQISAYFDIDTLIFVGSRGKITFLREVTTIKFILDILEGKNIFEEEIVECGSEGNFKNDVIMYGSEIEINKQTDAIKFKKVKREIFKNKFNEPEFVDFTVENYNLRNKENRKVGISETLCIGKDVLDSSYLNGSLYISSKTKEEYFLVQIDDEFLEKKLETEYFEIYKLENFVCLKGTSNLYFTGIKEFKLDFPDICSLDIYRNFIIVGSSDNKVRLYTNFKQLGQLEVNGCFGVHAAEKVIISVSLNGKVDALDYKLFKFRSFDLETKISKSAINEDGSILFLAEYETFNILVVDIKRSKIIETLSVHQGPITCMKFSNNFLFSLSLDNLLVQWNVFQGTYNSLEILGASNFCINNRMIAVSKHNEIQILDLQMNILKSIDFKENIEDISFSIDNSLILVRTNEFLRILHYKTHVCIQSIKLVIPDNTIPILLHYFDKKSFILALNDIKIYEIKSFEINPIELEIDTTFENLQKYLNDKNYFSSLSISLKMNNFELIQNILKTIPQKEVENIVKLLPRNLVIILRKNIKKIVKTDPFICLEWLKNCVVYHKGTCLEGSEVDILRVEIEKYLEDGYRNYYLDEFIKNKQ</sequence>
<dbReference type="SUPFAM" id="SSF50978">
    <property type="entry name" value="WD40 repeat-like"/>
    <property type="match status" value="1"/>
</dbReference>
<name>A0A4Q9LAB4_9MICR</name>
<dbReference type="AlphaFoldDB" id="A0A4Q9LAB4"/>
<dbReference type="InterPro" id="IPR011048">
    <property type="entry name" value="Haem_d1_sf"/>
</dbReference>
<dbReference type="SMART" id="SM00320">
    <property type="entry name" value="WD40"/>
    <property type="match status" value="4"/>
</dbReference>
<dbReference type="PANTHER" id="PTHR19858">
    <property type="entry name" value="WD40 REPEAT PROTEIN"/>
    <property type="match status" value="1"/>
</dbReference>
<dbReference type="SUPFAM" id="SSF51004">
    <property type="entry name" value="C-terminal (heme d1) domain of cytochrome cd1-nitrite reductase"/>
    <property type="match status" value="1"/>
</dbReference>
<organism evidence="1 2">
    <name type="scientific">Hamiltosporidium tvaerminnensis</name>
    <dbReference type="NCBI Taxonomy" id="1176355"/>
    <lineage>
        <taxon>Eukaryota</taxon>
        <taxon>Fungi</taxon>
        <taxon>Fungi incertae sedis</taxon>
        <taxon>Microsporidia</taxon>
        <taxon>Dubosqiidae</taxon>
        <taxon>Hamiltosporidium</taxon>
    </lineage>
</organism>
<dbReference type="GO" id="GO:0034388">
    <property type="term" value="C:Pwp2p-containing subcomplex of 90S preribosome"/>
    <property type="evidence" value="ECO:0007669"/>
    <property type="project" value="TreeGrafter"/>
</dbReference>
<dbReference type="InterPro" id="IPR001680">
    <property type="entry name" value="WD40_rpt"/>
</dbReference>
<dbReference type="GO" id="GO:0032040">
    <property type="term" value="C:small-subunit processome"/>
    <property type="evidence" value="ECO:0007669"/>
    <property type="project" value="TreeGrafter"/>
</dbReference>
<dbReference type="Gene3D" id="2.130.10.10">
    <property type="entry name" value="YVTN repeat-like/Quinoprotein amine dehydrogenase"/>
    <property type="match status" value="2"/>
</dbReference>
<comment type="caution">
    <text evidence="1">The sequence shown here is derived from an EMBL/GenBank/DDBJ whole genome shotgun (WGS) entry which is preliminary data.</text>
</comment>
<dbReference type="Pfam" id="PF00400">
    <property type="entry name" value="WD40"/>
    <property type="match status" value="1"/>
</dbReference>
<reference evidence="1 2" key="1">
    <citation type="submission" date="2017-12" db="EMBL/GenBank/DDBJ databases">
        <authorList>
            <person name="Pombert J.-F."/>
            <person name="Haag K.L."/>
            <person name="Ebert D."/>
        </authorList>
    </citation>
    <scope>NUCLEOTIDE SEQUENCE [LARGE SCALE GENOMIC DNA]</scope>
    <source>
        <strain evidence="1">FI-OER-3-3</strain>
    </source>
</reference>
<dbReference type="InterPro" id="IPR027145">
    <property type="entry name" value="PWP2"/>
</dbReference>
<evidence type="ECO:0008006" key="3">
    <source>
        <dbReference type="Google" id="ProtNLM"/>
    </source>
</evidence>
<dbReference type="InterPro" id="IPR036322">
    <property type="entry name" value="WD40_repeat_dom_sf"/>
</dbReference>
<dbReference type="EMBL" id="PITJ01000100">
    <property type="protein sequence ID" value="TBU04688.1"/>
    <property type="molecule type" value="Genomic_DNA"/>
</dbReference>
<accession>A0A4Q9LAB4</accession>
<dbReference type="VEuPathDB" id="MicrosporidiaDB:CWI37_0100p0020"/>
<evidence type="ECO:0000313" key="1">
    <source>
        <dbReference type="EMBL" id="TBU04688.1"/>
    </source>
</evidence>
<evidence type="ECO:0000313" key="2">
    <source>
        <dbReference type="Proteomes" id="UP000292362"/>
    </source>
</evidence>